<dbReference type="OrthoDB" id="566763at2759"/>
<accession>A0A8S1IPA7</accession>
<organism evidence="1 2">
    <name type="scientific">Ostreobium quekettii</name>
    <dbReference type="NCBI Taxonomy" id="121088"/>
    <lineage>
        <taxon>Eukaryota</taxon>
        <taxon>Viridiplantae</taxon>
        <taxon>Chlorophyta</taxon>
        <taxon>core chlorophytes</taxon>
        <taxon>Ulvophyceae</taxon>
        <taxon>TCBD clade</taxon>
        <taxon>Bryopsidales</taxon>
        <taxon>Ostreobineae</taxon>
        <taxon>Ostreobiaceae</taxon>
        <taxon>Ostreobium</taxon>
    </lineage>
</organism>
<sequence length="200" mass="22433">MHRAAAQRSPSLRFDAARGWRGQSPSALIPRQPSQWRRGRGAFSVRAEAKAKGSLGAYLSESFMRIFSVPEDESVSWDKTYLPYEGKLDIHDQRRLRRLYEVVQAVRGCMDPNADNYSPGATVDDGSCVYPDGTQAPEGLKDYMQGAIERVVGHQFTGEDTEPEYGITPFSGQILSQREIDRLISFQKVVEKTIDEGDEN</sequence>
<name>A0A8S1IPA7_9CHLO</name>
<evidence type="ECO:0000313" key="1">
    <source>
        <dbReference type="EMBL" id="CAD7696593.1"/>
    </source>
</evidence>
<proteinExistence type="predicted"/>
<comment type="caution">
    <text evidence="1">The sequence shown here is derived from an EMBL/GenBank/DDBJ whole genome shotgun (WGS) entry which is preliminary data.</text>
</comment>
<keyword evidence="2" id="KW-1185">Reference proteome</keyword>
<gene>
    <name evidence="1" type="ORF">OSTQU699_LOCUS1954</name>
</gene>
<protein>
    <submittedName>
        <fullName evidence="1">Uncharacterized protein</fullName>
    </submittedName>
</protein>
<dbReference type="AlphaFoldDB" id="A0A8S1IPA7"/>
<reference evidence="1" key="1">
    <citation type="submission" date="2020-12" db="EMBL/GenBank/DDBJ databases">
        <authorList>
            <person name="Iha C."/>
        </authorList>
    </citation>
    <scope>NUCLEOTIDE SEQUENCE</scope>
</reference>
<dbReference type="EMBL" id="CAJHUC010000512">
    <property type="protein sequence ID" value="CAD7696593.1"/>
    <property type="molecule type" value="Genomic_DNA"/>
</dbReference>
<dbReference type="Proteomes" id="UP000708148">
    <property type="component" value="Unassembled WGS sequence"/>
</dbReference>
<evidence type="ECO:0000313" key="2">
    <source>
        <dbReference type="Proteomes" id="UP000708148"/>
    </source>
</evidence>